<dbReference type="Proteomes" id="UP000019246">
    <property type="component" value="Unassembled WGS sequence"/>
</dbReference>
<sequence length="87" mass="9760">MLFSANRVYAIAPVIIRRVPPLLYGAFNLGKKQKGNKQKKPVWKKGVNHTGKKGLWKSIHKKGSKNGCSSFVKISLPFEILKKVGNR</sequence>
<dbReference type="EMBL" id="AOCG01000004">
    <property type="protein sequence ID" value="EUJ20603.1"/>
    <property type="molecule type" value="Genomic_DNA"/>
</dbReference>
<keyword evidence="2" id="KW-1185">Reference proteome</keyword>
<organism evidence="1 2">
    <name type="scientific">Listeria aquatica FSL S10-1188</name>
    <dbReference type="NCBI Taxonomy" id="1265818"/>
    <lineage>
        <taxon>Bacteria</taxon>
        <taxon>Bacillati</taxon>
        <taxon>Bacillota</taxon>
        <taxon>Bacilli</taxon>
        <taxon>Bacillales</taxon>
        <taxon>Listeriaceae</taxon>
        <taxon>Listeria</taxon>
    </lineage>
</organism>
<evidence type="ECO:0000313" key="2">
    <source>
        <dbReference type="Proteomes" id="UP000019246"/>
    </source>
</evidence>
<evidence type="ECO:0000313" key="1">
    <source>
        <dbReference type="EMBL" id="EUJ20603.1"/>
    </source>
</evidence>
<name>W7BL05_9LIST</name>
<comment type="caution">
    <text evidence="1">The sequence shown here is derived from an EMBL/GenBank/DDBJ whole genome shotgun (WGS) entry which is preliminary data.</text>
</comment>
<accession>W7BL05</accession>
<dbReference type="AlphaFoldDB" id="W7BL05"/>
<gene>
    <name evidence="1" type="ORF">MAQA_04261</name>
</gene>
<proteinExistence type="predicted"/>
<protein>
    <submittedName>
        <fullName evidence="1">Uncharacterized protein</fullName>
    </submittedName>
</protein>
<reference evidence="1 2" key="1">
    <citation type="journal article" date="2014" name="Int. J. Syst. Evol. Microbiol.">
        <title>Listeria floridensis sp. nov., Listeria aquatica sp. nov., Listeria cornellensis sp. nov., Listeria riparia sp. nov. and Listeria grandensis sp. nov., from agricultural and natural environments.</title>
        <authorList>
            <person name="den Bakker H.C."/>
            <person name="Warchocki S."/>
            <person name="Wright E.M."/>
            <person name="Allred A.F."/>
            <person name="Ahlstrom C."/>
            <person name="Manuel C.S."/>
            <person name="Stasiewicz M.J."/>
            <person name="Burrell A."/>
            <person name="Roof S."/>
            <person name="Strawn L."/>
            <person name="Fortes E.D."/>
            <person name="Nightingale K.K."/>
            <person name="Kephart D."/>
            <person name="Wiedmann M."/>
        </authorList>
    </citation>
    <scope>NUCLEOTIDE SEQUENCE [LARGE SCALE GENOMIC DNA]</scope>
    <source>
        <strain evidence="1 2">FSL S10-1188</strain>
    </source>
</reference>